<keyword evidence="3" id="KW-0677">Repeat</keyword>
<dbReference type="PANTHER" id="PTHR12891">
    <property type="entry name" value="DNA REPAIR/TRANSCRIPTION PROTEIN MET18/MMS19"/>
    <property type="match status" value="1"/>
</dbReference>
<dbReference type="SUPFAM" id="SSF48371">
    <property type="entry name" value="ARM repeat"/>
    <property type="match status" value="1"/>
</dbReference>
<evidence type="ECO:0000256" key="5">
    <source>
        <dbReference type="RuleBase" id="RU367072"/>
    </source>
</evidence>
<keyword evidence="5" id="KW-0234">DNA repair</keyword>
<dbReference type="Gene3D" id="1.25.10.10">
    <property type="entry name" value="Leucine-rich Repeat Variant"/>
    <property type="match status" value="2"/>
</dbReference>
<dbReference type="Pfam" id="PF12460">
    <property type="entry name" value="MMS19_C"/>
    <property type="match status" value="1"/>
</dbReference>
<dbReference type="Ensembl" id="ENSFCTT00005041902.1">
    <property type="protein sequence ID" value="ENSFCTP00005029764.1"/>
    <property type="gene ID" value="ENSFCTG00005014327.1"/>
</dbReference>
<reference evidence="8" key="3">
    <citation type="submission" date="2025-09" db="UniProtKB">
        <authorList>
            <consortium name="Ensembl"/>
        </authorList>
    </citation>
    <scope>IDENTIFICATION</scope>
    <source>
        <strain evidence="8">breed Abyssinian</strain>
    </source>
</reference>
<organism evidence="8 9">
    <name type="scientific">Felis catus</name>
    <name type="common">Cat</name>
    <name type="synonym">Felis silvestris catus</name>
    <dbReference type="NCBI Taxonomy" id="9685"/>
    <lineage>
        <taxon>Eukaryota</taxon>
        <taxon>Metazoa</taxon>
        <taxon>Chordata</taxon>
        <taxon>Craniata</taxon>
        <taxon>Vertebrata</taxon>
        <taxon>Euteleostomi</taxon>
        <taxon>Mammalia</taxon>
        <taxon>Eutheria</taxon>
        <taxon>Laurasiatheria</taxon>
        <taxon>Carnivora</taxon>
        <taxon>Feliformia</taxon>
        <taxon>Felidae</taxon>
        <taxon>Felinae</taxon>
        <taxon>Felis</taxon>
    </lineage>
</organism>
<dbReference type="Proteomes" id="UP000823872">
    <property type="component" value="Chromosome D2"/>
</dbReference>
<keyword evidence="4 5" id="KW-0539">Nucleus</keyword>
<dbReference type="Pfam" id="PF14500">
    <property type="entry name" value="MMS19_N"/>
    <property type="match status" value="1"/>
</dbReference>
<comment type="subunit">
    <text evidence="5">Component of the CIA complex.</text>
</comment>
<dbReference type="PANTHER" id="PTHR12891:SF0">
    <property type="entry name" value="MMS19 NUCLEOTIDE EXCISION REPAIR PROTEIN HOMOLOG"/>
    <property type="match status" value="1"/>
</dbReference>
<sequence length="932" mass="102362">MAAAAALEAVAPTGALWGLVQDFVMGQQEGPADQVAADVKSGSYTVLQVVEALGSSLENPEPRTRARGIQLLSQVLLQCHSLLLEKEVVHLILFYENRLKDHHFVIPSVLQGLRALSLCVALPPGLAVSVLKAIFQEVHVQSLPQVDRHTVYSIITNFMRTREEELKGLGADFTFGFIQVMDGEKDPRNLLVAFRIVHDLISRDYSLGPFVEELFEVTSCYFPIDFTPPPNDPHGIQREDLILSLRAVLASTPRFAEFLLPLLIEKVDSEILSAKLDSLQTLNACCAVYGQKELKDFLPSLWASIRRESNQRRTILEMILGFLKLHQKWSYEDKDERPLNGFKDQLCSLVFMALTDPSAQLQLVGIRTLTVLGAQPDLLSSGDLELAVGHLYRLSFLEEDSQSCRVAALEASGALATLYPVAFSSHLVPKLAEELGRGELDLARGDEPAKCSRHLRCLQALSAISTHPSIVKETLPLLLQHLCQMNKGYMVAGTSEVIAVCQSLQQVAEKCQQDLESCWYFHQTAVPCLLALAVQASMPEKEHSVLRKVLLEDEVLAAMVSVIGTATTHLSPDLAAQSVAHIVPLFLDGNVSFLPENSFPCRFQPFQDGCSGQRRLVALLMAFVCSLPRNVEIPQLNQLMRELVELSCCPSCPSSSTAAAKCFAGLLNKLPAGQQLDEFLQLAVDKVEAGLSPGPYRSQAFTLLLWVTKALVLRYHPLSSCLTDRLMGLLGDPELGPAAADGFSLLMSDCTDVLTRAGHAEVRIMFRQRFFTDNVPALVQGFHAASQDVKPNYLKGLSHVLNRLPKPVLLPELPTLLSLLLEALSCSDCVVQLSTLSCLQPLLLEAPQVMSLHVDTLVTKFLNLSSSPSMAVRIAALQCMHALTRLPTPVLLPYKPQVIRALAKPLDDKKRLVRKEAVSARGEWFLLGSPGS</sequence>
<proteinExistence type="inferred from homology"/>
<name>A0ABI7Y568_FELCA</name>
<evidence type="ECO:0000313" key="8">
    <source>
        <dbReference type="Ensembl" id="ENSFCTP00005029764.1"/>
    </source>
</evidence>
<comment type="similarity">
    <text evidence="2 5">Belongs to the MET18/MMS19 family.</text>
</comment>
<feature type="domain" description="MMS19 C-terminal" evidence="6">
    <location>
        <begin position="457"/>
        <end position="884"/>
    </location>
</feature>
<protein>
    <recommendedName>
        <fullName evidence="5">MMS19 nucleotide excision repair protein</fullName>
    </recommendedName>
</protein>
<keyword evidence="9" id="KW-1185">Reference proteome</keyword>
<evidence type="ECO:0000256" key="1">
    <source>
        <dbReference type="ARBA" id="ARBA00004123"/>
    </source>
</evidence>
<keyword evidence="5" id="KW-0227">DNA damage</keyword>
<dbReference type="InterPro" id="IPR016024">
    <property type="entry name" value="ARM-type_fold"/>
</dbReference>
<reference evidence="8" key="2">
    <citation type="submission" date="2025-08" db="UniProtKB">
        <authorList>
            <consortium name="Ensembl"/>
        </authorList>
    </citation>
    <scope>IDENTIFICATION</scope>
    <source>
        <strain evidence="8">breed Abyssinian</strain>
    </source>
</reference>
<dbReference type="GeneTree" id="ENSGT00390000015583"/>
<dbReference type="InterPro" id="IPR039920">
    <property type="entry name" value="MMS19"/>
</dbReference>
<dbReference type="InterPro" id="IPR024687">
    <property type="entry name" value="MMS19_C"/>
</dbReference>
<evidence type="ECO:0000259" key="7">
    <source>
        <dbReference type="Pfam" id="PF14500"/>
    </source>
</evidence>
<dbReference type="InterPro" id="IPR029240">
    <property type="entry name" value="MMS19_N"/>
</dbReference>
<accession>A0ABI7Y568</accession>
<evidence type="ECO:0000313" key="9">
    <source>
        <dbReference type="Proteomes" id="UP000823872"/>
    </source>
</evidence>
<comment type="function">
    <text evidence="5">Key component of the cytosolic iron-sulfur protein assembly (CIA) complex, a multiprotein complex that mediates the incorporation of iron-sulfur cluster into apoproteins specifically involved in DNA metabolism and genomic integrity. In the CIA complex, MMS19 acts as an adapter between early-acting CIA components and a subset of cellular target iron-sulfur proteins.</text>
</comment>
<evidence type="ECO:0000256" key="2">
    <source>
        <dbReference type="ARBA" id="ARBA00009340"/>
    </source>
</evidence>
<keyword evidence="5" id="KW-0963">Cytoplasm</keyword>
<keyword evidence="5" id="KW-0206">Cytoskeleton</keyword>
<dbReference type="InterPro" id="IPR011989">
    <property type="entry name" value="ARM-like"/>
</dbReference>
<feature type="domain" description="MMS19 N-terminal" evidence="7">
    <location>
        <begin position="50"/>
        <end position="308"/>
    </location>
</feature>
<evidence type="ECO:0000259" key="6">
    <source>
        <dbReference type="Pfam" id="PF12460"/>
    </source>
</evidence>
<reference evidence="8 9" key="1">
    <citation type="submission" date="2021-02" db="EMBL/GenBank/DDBJ databases">
        <title>Safari Cat Assemblies.</title>
        <authorList>
            <person name="Bredemeyer K.R."/>
            <person name="Murphy W.J."/>
        </authorList>
    </citation>
    <scope>NUCLEOTIDE SEQUENCE [LARGE SCALE GENOMIC DNA]</scope>
</reference>
<comment type="subcellular location">
    <subcellularLocation>
        <location evidence="5">Cytoplasm</location>
        <location evidence="5">Cytoskeleton</location>
        <location evidence="5">Spindle</location>
    </subcellularLocation>
    <subcellularLocation>
        <location evidence="1 5">Nucleus</location>
    </subcellularLocation>
</comment>
<gene>
    <name evidence="8" type="primary">MMS19</name>
</gene>
<evidence type="ECO:0000256" key="3">
    <source>
        <dbReference type="ARBA" id="ARBA00022737"/>
    </source>
</evidence>
<evidence type="ECO:0000256" key="4">
    <source>
        <dbReference type="ARBA" id="ARBA00023242"/>
    </source>
</evidence>